<reference evidence="1 2" key="1">
    <citation type="submission" date="2019-12" db="EMBL/GenBank/DDBJ databases">
        <title>Chromosome-level assembly of the Caenorhabditis remanei genome.</title>
        <authorList>
            <person name="Teterina A.A."/>
            <person name="Willis J.H."/>
            <person name="Phillips P.C."/>
        </authorList>
    </citation>
    <scope>NUCLEOTIDE SEQUENCE [LARGE SCALE GENOMIC DNA]</scope>
    <source>
        <strain evidence="1 2">PX506</strain>
        <tissue evidence="1">Whole organism</tissue>
    </source>
</reference>
<dbReference type="CTD" id="9825593"/>
<evidence type="ECO:0000313" key="1">
    <source>
        <dbReference type="EMBL" id="KAF1757272.1"/>
    </source>
</evidence>
<accession>A0A6A5GSE3</accession>
<evidence type="ECO:0008006" key="3">
    <source>
        <dbReference type="Google" id="ProtNLM"/>
    </source>
</evidence>
<organism evidence="1 2">
    <name type="scientific">Caenorhabditis remanei</name>
    <name type="common">Caenorhabditis vulgaris</name>
    <dbReference type="NCBI Taxonomy" id="31234"/>
    <lineage>
        <taxon>Eukaryota</taxon>
        <taxon>Metazoa</taxon>
        <taxon>Ecdysozoa</taxon>
        <taxon>Nematoda</taxon>
        <taxon>Chromadorea</taxon>
        <taxon>Rhabditida</taxon>
        <taxon>Rhabditina</taxon>
        <taxon>Rhabditomorpha</taxon>
        <taxon>Rhabditoidea</taxon>
        <taxon>Rhabditidae</taxon>
        <taxon>Peloderinae</taxon>
        <taxon>Caenorhabditis</taxon>
    </lineage>
</organism>
<dbReference type="Proteomes" id="UP000483820">
    <property type="component" value="Chromosome IV"/>
</dbReference>
<proteinExistence type="predicted"/>
<sequence length="162" mass="18802">MTAFELPVIFNNDQDPVYLRERELFKMIPVLVRSVEGSHPNWENQDTIVSEKVSVPFKKEVAEFIFSHLREYDVIDDSKLAIEKFVDADQKGLYELKEILECANYFECQPFMNCIGFVIAKKLDTKSIEEIADFFGVKAEPEGKWFDEDDGWLHPPAEVFQG</sequence>
<dbReference type="EMBL" id="WUAV01000004">
    <property type="protein sequence ID" value="KAF1757272.1"/>
    <property type="molecule type" value="Genomic_DNA"/>
</dbReference>
<dbReference type="GO" id="GO:0006511">
    <property type="term" value="P:ubiquitin-dependent protein catabolic process"/>
    <property type="evidence" value="ECO:0007669"/>
    <property type="project" value="InterPro"/>
</dbReference>
<dbReference type="InterPro" id="IPR036296">
    <property type="entry name" value="SKP1-like_dim_sf"/>
</dbReference>
<gene>
    <name evidence="1" type="ORF">GCK72_013727</name>
</gene>
<comment type="caution">
    <text evidence="1">The sequence shown here is derived from an EMBL/GenBank/DDBJ whole genome shotgun (WGS) entry which is preliminary data.</text>
</comment>
<dbReference type="KEGG" id="crq:GCK72_013727"/>
<dbReference type="Gene3D" id="3.30.710.10">
    <property type="entry name" value="Potassium Channel Kv1.1, Chain A"/>
    <property type="match status" value="1"/>
</dbReference>
<dbReference type="PANTHER" id="PTHR37964">
    <property type="entry name" value="SUPPRESSOR"/>
    <property type="match status" value="1"/>
</dbReference>
<evidence type="ECO:0000313" key="2">
    <source>
        <dbReference type="Proteomes" id="UP000483820"/>
    </source>
</evidence>
<protein>
    <recommendedName>
        <fullName evidence="3">Skp1-related protein</fullName>
    </recommendedName>
</protein>
<dbReference type="AlphaFoldDB" id="A0A6A5GSE3"/>
<name>A0A6A5GSE3_CAERE</name>
<dbReference type="InterPro" id="IPR011333">
    <property type="entry name" value="SKP1/BTB/POZ_sf"/>
</dbReference>
<dbReference type="PANTHER" id="PTHR37964:SF1">
    <property type="entry name" value="SUPPRESSOR-RELATED"/>
    <property type="match status" value="1"/>
</dbReference>
<dbReference type="GeneID" id="9825593"/>
<dbReference type="RefSeq" id="XP_003096884.2">
    <property type="nucleotide sequence ID" value="XM_003096836.2"/>
</dbReference>
<dbReference type="SUPFAM" id="SSF81382">
    <property type="entry name" value="Skp1 dimerisation domain-like"/>
    <property type="match status" value="1"/>
</dbReference>